<reference evidence="3" key="1">
    <citation type="submission" date="2020-05" db="EMBL/GenBank/DDBJ databases">
        <title>WGS assembly of Panicum virgatum.</title>
        <authorList>
            <person name="Lovell J.T."/>
            <person name="Jenkins J."/>
            <person name="Shu S."/>
            <person name="Juenger T.E."/>
            <person name="Schmutz J."/>
        </authorList>
    </citation>
    <scope>NUCLEOTIDE SEQUENCE</scope>
    <source>
        <strain evidence="3">AP13</strain>
    </source>
</reference>
<dbReference type="Proteomes" id="UP000823388">
    <property type="component" value="Chromosome 2K"/>
</dbReference>
<keyword evidence="2" id="KW-1133">Transmembrane helix</keyword>
<evidence type="ECO:0000313" key="4">
    <source>
        <dbReference type="Proteomes" id="UP000823388"/>
    </source>
</evidence>
<proteinExistence type="predicted"/>
<feature type="region of interest" description="Disordered" evidence="1">
    <location>
        <begin position="367"/>
        <end position="422"/>
    </location>
</feature>
<evidence type="ECO:0000256" key="1">
    <source>
        <dbReference type="SAM" id="MobiDB-lite"/>
    </source>
</evidence>
<feature type="compositionally biased region" description="Low complexity" evidence="1">
    <location>
        <begin position="297"/>
        <end position="306"/>
    </location>
</feature>
<comment type="caution">
    <text evidence="3">The sequence shown here is derived from an EMBL/GenBank/DDBJ whole genome shotgun (WGS) entry which is preliminary data.</text>
</comment>
<dbReference type="PANTHER" id="PTHR33870">
    <property type="entry name" value="CARDIOMYOPATHY-ASSOCIATED PROTEIN"/>
    <property type="match status" value="1"/>
</dbReference>
<protein>
    <submittedName>
        <fullName evidence="3">Uncharacterized protein</fullName>
    </submittedName>
</protein>
<gene>
    <name evidence="3" type="ORF">PVAP13_2KG425400</name>
</gene>
<dbReference type="PANTHER" id="PTHR33870:SF8">
    <property type="entry name" value="OS07G0472300 PROTEIN"/>
    <property type="match status" value="1"/>
</dbReference>
<keyword evidence="4" id="KW-1185">Reference proteome</keyword>
<dbReference type="EMBL" id="CM029039">
    <property type="protein sequence ID" value="KAG2645282.1"/>
    <property type="molecule type" value="Genomic_DNA"/>
</dbReference>
<evidence type="ECO:0000256" key="2">
    <source>
        <dbReference type="SAM" id="Phobius"/>
    </source>
</evidence>
<feature type="region of interest" description="Disordered" evidence="1">
    <location>
        <begin position="97"/>
        <end position="182"/>
    </location>
</feature>
<accession>A0A8T0W9W2</accession>
<organism evidence="3 4">
    <name type="scientific">Panicum virgatum</name>
    <name type="common">Blackwell switchgrass</name>
    <dbReference type="NCBI Taxonomy" id="38727"/>
    <lineage>
        <taxon>Eukaryota</taxon>
        <taxon>Viridiplantae</taxon>
        <taxon>Streptophyta</taxon>
        <taxon>Embryophyta</taxon>
        <taxon>Tracheophyta</taxon>
        <taxon>Spermatophyta</taxon>
        <taxon>Magnoliopsida</taxon>
        <taxon>Liliopsida</taxon>
        <taxon>Poales</taxon>
        <taxon>Poaceae</taxon>
        <taxon>PACMAD clade</taxon>
        <taxon>Panicoideae</taxon>
        <taxon>Panicodae</taxon>
        <taxon>Paniceae</taxon>
        <taxon>Panicinae</taxon>
        <taxon>Panicum</taxon>
        <taxon>Panicum sect. Hiantes</taxon>
    </lineage>
</organism>
<feature type="region of interest" description="Disordered" evidence="1">
    <location>
        <begin position="579"/>
        <end position="654"/>
    </location>
</feature>
<feature type="compositionally biased region" description="Polar residues" evidence="1">
    <location>
        <begin position="148"/>
        <end position="164"/>
    </location>
</feature>
<feature type="transmembrane region" description="Helical" evidence="2">
    <location>
        <begin position="43"/>
        <end position="67"/>
    </location>
</feature>
<feature type="compositionally biased region" description="Low complexity" evidence="1">
    <location>
        <begin position="120"/>
        <end position="132"/>
    </location>
</feature>
<feature type="compositionally biased region" description="Basic and acidic residues" evidence="1">
    <location>
        <begin position="626"/>
        <end position="637"/>
    </location>
</feature>
<feature type="compositionally biased region" description="Polar residues" evidence="1">
    <location>
        <begin position="590"/>
        <end position="599"/>
    </location>
</feature>
<feature type="compositionally biased region" description="Polar residues" evidence="1">
    <location>
        <begin position="641"/>
        <end position="654"/>
    </location>
</feature>
<dbReference type="AlphaFoldDB" id="A0A8T0W9W2"/>
<keyword evidence="2" id="KW-0472">Membrane</keyword>
<keyword evidence="2" id="KW-0812">Transmembrane</keyword>
<feature type="transmembrane region" description="Helical" evidence="2">
    <location>
        <begin position="20"/>
        <end position="37"/>
    </location>
</feature>
<name>A0A8T0W9W2_PANVG</name>
<feature type="region of interest" description="Disordered" evidence="1">
    <location>
        <begin position="285"/>
        <end position="311"/>
    </location>
</feature>
<feature type="compositionally biased region" description="Basic residues" evidence="1">
    <location>
        <begin position="102"/>
        <end position="116"/>
    </location>
</feature>
<evidence type="ECO:0000313" key="3">
    <source>
        <dbReference type="EMBL" id="KAG2645282.1"/>
    </source>
</evidence>
<feature type="compositionally biased region" description="Basic and acidic residues" evidence="1">
    <location>
        <begin position="605"/>
        <end position="619"/>
    </location>
</feature>
<feature type="compositionally biased region" description="Low complexity" evidence="1">
    <location>
        <begin position="378"/>
        <end position="392"/>
    </location>
</feature>
<feature type="compositionally biased region" description="Polar residues" evidence="1">
    <location>
        <begin position="405"/>
        <end position="416"/>
    </location>
</feature>
<sequence>MKWRKNLKEMTPLRTAGRFFQHHPWVLCLLVLLLILYKYFFGWFTLLVTTSPIFLIAGVFLGIILAYGEPNNPEKDHIYKKIDKARCPNIPLPKIQSEDKVAKHKNGEKKIRKRCHVAASSSEPRSSESGGSDTDNIPMLHAFHHLRSGSNSSQSCQDGDSNDSSIEDEMENHQGNGGKLREGKGHVKVVAWTADDQKNILKIGCLEIERNQRLETLIARRRARKYSDKNLIDFGSSDSLPTVEELSKFNVQIPTVFAPRRNPFDVPYNEDNFPDSAPSALVEIGNPFNLPSKQENESSSSGGEKSSYVEPIPVASHVQRRALLRRHESFTEVAPFLNDFWQDVRPSRFKPYFVTEKMANEEIVDPILEGETSEKSNSKASSVQDSDSTSSVPDQESQKDVLEDLSNQRQQSSFSQTEEHAHIVRHAREVSLALDMDPPVLISDSSDDDISLSGEHTNDWVEAPQSDFSFSLNTLLDDPRMMQHHQEIDIASNGMHQMSPHSNDLELTSSSSETTNDPFEVDDIELSAKEPVIVDDTHILDPVYDSSPSGSEKPAPIGLGLDEVVMQDGRARTLDAEASIEEEGSPTRMEASSSEVATPSLSSLERSELREKEYYEMKKSMVGHNKAHESFVSRDDPPMSDINSRPTIGGSTNG</sequence>